<comment type="caution">
    <text evidence="1">The sequence shown here is derived from an EMBL/GenBank/DDBJ whole genome shotgun (WGS) entry which is preliminary data.</text>
</comment>
<gene>
    <name evidence="1" type="ORF">F4827_003959</name>
</gene>
<keyword evidence="2" id="KW-1185">Reference proteome</keyword>
<accession>A0A7W9WSC4</accession>
<dbReference type="RefSeq" id="WP_183726048.1">
    <property type="nucleotide sequence ID" value="NZ_JACHBW010000011.1"/>
</dbReference>
<evidence type="ECO:0000313" key="2">
    <source>
        <dbReference type="Proteomes" id="UP000571554"/>
    </source>
</evidence>
<dbReference type="EMBL" id="JACHBW010000011">
    <property type="protein sequence ID" value="MBB6104100.1"/>
    <property type="molecule type" value="Genomic_DNA"/>
</dbReference>
<reference evidence="1 2" key="1">
    <citation type="submission" date="2020-08" db="EMBL/GenBank/DDBJ databases">
        <title>Above-ground endophytic microbial communities from plants in different locations in the United States.</title>
        <authorList>
            <person name="Frank C."/>
        </authorList>
    </citation>
    <scope>NUCLEOTIDE SEQUENCE [LARGE SCALE GENOMIC DNA]</scope>
    <source>
        <strain evidence="1 2">WP4_2_2</strain>
    </source>
</reference>
<protein>
    <submittedName>
        <fullName evidence="1">Uncharacterized protein</fullName>
    </submittedName>
</protein>
<sequence>MSVEDRVDAALAGLDQGEFATAPSLPAIAAWAPFETARGALVPQLELTKPGARYNVN</sequence>
<evidence type="ECO:0000313" key="1">
    <source>
        <dbReference type="EMBL" id="MBB6104100.1"/>
    </source>
</evidence>
<dbReference type="AlphaFoldDB" id="A0A7W9WSC4"/>
<name>A0A7W9WSC4_9BURK</name>
<proteinExistence type="predicted"/>
<organism evidence="1 2">
    <name type="scientific">Paraburkholderia bannensis</name>
    <dbReference type="NCBI Taxonomy" id="765414"/>
    <lineage>
        <taxon>Bacteria</taxon>
        <taxon>Pseudomonadati</taxon>
        <taxon>Pseudomonadota</taxon>
        <taxon>Betaproteobacteria</taxon>
        <taxon>Burkholderiales</taxon>
        <taxon>Burkholderiaceae</taxon>
        <taxon>Paraburkholderia</taxon>
    </lineage>
</organism>
<dbReference type="Proteomes" id="UP000571554">
    <property type="component" value="Unassembled WGS sequence"/>
</dbReference>